<sequence>MSFNSNQDTNEFGRRDQWDPTTVASNADPTSFQTTTYPGARGEDFSSTSSDPTSINPTQPLSSSAIRPGDIQPQPSGRAAVPSAAPGVATRYQEDEGYGTGDREVMGGQGEWNSSAEGLRAQQKQQQATNLDEENDGTSGPGAGAYTSSGSPTPGGKPKFTDKMIGTMEKAAGKVTGNTVMQERGQDRKTGGL</sequence>
<protein>
    <submittedName>
        <fullName evidence="2">Uncharacterized protein</fullName>
    </submittedName>
</protein>
<feature type="compositionally biased region" description="Polar residues" evidence="1">
    <location>
        <begin position="111"/>
        <end position="130"/>
    </location>
</feature>
<dbReference type="EMBL" id="KL197711">
    <property type="protein sequence ID" value="KDQ62757.1"/>
    <property type="molecule type" value="Genomic_DNA"/>
</dbReference>
<feature type="compositionally biased region" description="Polar residues" evidence="1">
    <location>
        <begin position="1"/>
        <end position="10"/>
    </location>
</feature>
<feature type="compositionally biased region" description="Polar residues" evidence="1">
    <location>
        <begin position="45"/>
        <end position="65"/>
    </location>
</feature>
<proteinExistence type="predicted"/>
<gene>
    <name evidence="2" type="ORF">JAAARDRAFT_54651</name>
</gene>
<feature type="compositionally biased region" description="Polar residues" evidence="1">
    <location>
        <begin position="19"/>
        <end position="37"/>
    </location>
</feature>
<accession>A0A067QGV9</accession>
<feature type="compositionally biased region" description="Basic and acidic residues" evidence="1">
    <location>
        <begin position="184"/>
        <end position="193"/>
    </location>
</feature>
<dbReference type="OrthoDB" id="3170343at2759"/>
<dbReference type="HOGENOM" id="CLU_1408960_0_0_1"/>
<evidence type="ECO:0000313" key="2">
    <source>
        <dbReference type="EMBL" id="KDQ62757.1"/>
    </source>
</evidence>
<reference evidence="3" key="1">
    <citation type="journal article" date="2014" name="Proc. Natl. Acad. Sci. U.S.A.">
        <title>Extensive sampling of basidiomycete genomes demonstrates inadequacy of the white-rot/brown-rot paradigm for wood decay fungi.</title>
        <authorList>
            <person name="Riley R."/>
            <person name="Salamov A.A."/>
            <person name="Brown D.W."/>
            <person name="Nagy L.G."/>
            <person name="Floudas D."/>
            <person name="Held B.W."/>
            <person name="Levasseur A."/>
            <person name="Lombard V."/>
            <person name="Morin E."/>
            <person name="Otillar R."/>
            <person name="Lindquist E.A."/>
            <person name="Sun H."/>
            <person name="LaButti K.M."/>
            <person name="Schmutz J."/>
            <person name="Jabbour D."/>
            <person name="Luo H."/>
            <person name="Baker S.E."/>
            <person name="Pisabarro A.G."/>
            <person name="Walton J.D."/>
            <person name="Blanchette R.A."/>
            <person name="Henrissat B."/>
            <person name="Martin F."/>
            <person name="Cullen D."/>
            <person name="Hibbett D.S."/>
            <person name="Grigoriev I.V."/>
        </authorList>
    </citation>
    <scope>NUCLEOTIDE SEQUENCE [LARGE SCALE GENOMIC DNA]</scope>
    <source>
        <strain evidence="3">MUCL 33604</strain>
    </source>
</reference>
<name>A0A067QGV9_9AGAM</name>
<dbReference type="AlphaFoldDB" id="A0A067QGV9"/>
<evidence type="ECO:0000313" key="3">
    <source>
        <dbReference type="Proteomes" id="UP000027265"/>
    </source>
</evidence>
<keyword evidence="3" id="KW-1185">Reference proteome</keyword>
<feature type="region of interest" description="Disordered" evidence="1">
    <location>
        <begin position="1"/>
        <end position="193"/>
    </location>
</feature>
<dbReference type="Proteomes" id="UP000027265">
    <property type="component" value="Unassembled WGS sequence"/>
</dbReference>
<organism evidence="2 3">
    <name type="scientific">Jaapia argillacea MUCL 33604</name>
    <dbReference type="NCBI Taxonomy" id="933084"/>
    <lineage>
        <taxon>Eukaryota</taxon>
        <taxon>Fungi</taxon>
        <taxon>Dikarya</taxon>
        <taxon>Basidiomycota</taxon>
        <taxon>Agaricomycotina</taxon>
        <taxon>Agaricomycetes</taxon>
        <taxon>Agaricomycetidae</taxon>
        <taxon>Jaapiales</taxon>
        <taxon>Jaapiaceae</taxon>
        <taxon>Jaapia</taxon>
    </lineage>
</organism>
<dbReference type="InParanoid" id="A0A067QGV9"/>
<evidence type="ECO:0000256" key="1">
    <source>
        <dbReference type="SAM" id="MobiDB-lite"/>
    </source>
</evidence>